<dbReference type="InterPro" id="IPR012340">
    <property type="entry name" value="NA-bd_OB-fold"/>
</dbReference>
<dbReference type="NCBIfam" id="TIGR00617">
    <property type="entry name" value="rpa1"/>
    <property type="match status" value="1"/>
</dbReference>
<evidence type="ECO:0000313" key="16">
    <source>
        <dbReference type="EMBL" id="KAH9511559.1"/>
    </source>
</evidence>
<keyword evidence="3 11" id="KW-0235">DNA replication</keyword>
<keyword evidence="4 11" id="KW-0479">Metal-binding</keyword>
<evidence type="ECO:0000256" key="8">
    <source>
        <dbReference type="ARBA" id="ARBA00023242"/>
    </source>
</evidence>
<dbReference type="FunFam" id="2.40.50.140:FF:000064">
    <property type="entry name" value="Replication protein A subunit"/>
    <property type="match status" value="1"/>
</dbReference>
<comment type="function">
    <text evidence="9 11">As part of the heterotrimeric replication protein A complex (RPA/RP-A), binds and stabilizes single-stranded DNA intermediates, that form during DNA replication or upon DNA stress. It prevents their reannealing and in parallel, recruits and activates different proteins and complexes involved in DNA metabolism. Thereby, it plays an essential role both in DNA replication and the cellular response to DNA damage.</text>
</comment>
<keyword evidence="5 11" id="KW-0863">Zinc-finger</keyword>
<dbReference type="SUPFAM" id="SSF50249">
    <property type="entry name" value="Nucleic acid-binding proteins"/>
    <property type="match status" value="4"/>
</dbReference>
<feature type="domain" description="Replication protein A OB" evidence="15">
    <location>
        <begin position="308"/>
        <end position="403"/>
    </location>
</feature>
<reference evidence="16" key="1">
    <citation type="submission" date="2013-05" db="EMBL/GenBank/DDBJ databases">
        <authorList>
            <person name="Yim A.K.Y."/>
            <person name="Chan T.F."/>
            <person name="Ji K.M."/>
            <person name="Liu X.Y."/>
            <person name="Zhou J.W."/>
            <person name="Li R.Q."/>
            <person name="Yang K.Y."/>
            <person name="Li J."/>
            <person name="Li M."/>
            <person name="Law P.T.W."/>
            <person name="Wu Y.L."/>
            <person name="Cai Z.L."/>
            <person name="Qin H."/>
            <person name="Bao Y."/>
            <person name="Leung R.K.K."/>
            <person name="Ng P.K.S."/>
            <person name="Zou J."/>
            <person name="Zhong X.J."/>
            <person name="Ran P.X."/>
            <person name="Zhong N.S."/>
            <person name="Liu Z.G."/>
            <person name="Tsui S.K.W."/>
        </authorList>
    </citation>
    <scope>NUCLEOTIDE SEQUENCE</scope>
    <source>
        <strain evidence="16">Derf</strain>
        <tissue evidence="16">Whole organism</tissue>
    </source>
</reference>
<dbReference type="InterPro" id="IPR007199">
    <property type="entry name" value="Rep_factor-A_N"/>
</dbReference>
<dbReference type="InterPro" id="IPR047192">
    <property type="entry name" value="Euk_RPA1_DBD_C"/>
</dbReference>
<dbReference type="Pfam" id="PF01336">
    <property type="entry name" value="tRNA_anti-codon"/>
    <property type="match status" value="1"/>
</dbReference>
<dbReference type="CDD" id="cd04475">
    <property type="entry name" value="RPA1_DBD_B"/>
    <property type="match status" value="1"/>
</dbReference>
<dbReference type="GO" id="GO:0006260">
    <property type="term" value="P:DNA replication"/>
    <property type="evidence" value="ECO:0007669"/>
    <property type="project" value="UniProtKB-KW"/>
</dbReference>
<dbReference type="Pfam" id="PF04057">
    <property type="entry name" value="Rep-A_N"/>
    <property type="match status" value="1"/>
</dbReference>
<dbReference type="InterPro" id="IPR031657">
    <property type="entry name" value="REPA_OB_2"/>
</dbReference>
<dbReference type="CDD" id="cd04474">
    <property type="entry name" value="RPA1_DBD_A"/>
    <property type="match status" value="1"/>
</dbReference>
<dbReference type="FunFam" id="2.40.50.140:FF:000090">
    <property type="entry name" value="Replication protein A subunit"/>
    <property type="match status" value="1"/>
</dbReference>
<accession>A0A922HW43</accession>
<name>A0A922HW43_DERFA</name>
<dbReference type="GO" id="GO:0006281">
    <property type="term" value="P:DNA repair"/>
    <property type="evidence" value="ECO:0007669"/>
    <property type="project" value="InterPro"/>
</dbReference>
<evidence type="ECO:0000256" key="3">
    <source>
        <dbReference type="ARBA" id="ARBA00022705"/>
    </source>
</evidence>
<dbReference type="PANTHER" id="PTHR47165:SF4">
    <property type="entry name" value="OS03G0429900 PROTEIN"/>
    <property type="match status" value="1"/>
</dbReference>
<evidence type="ECO:0000256" key="4">
    <source>
        <dbReference type="ARBA" id="ARBA00022723"/>
    </source>
</evidence>
<evidence type="ECO:0000256" key="10">
    <source>
        <dbReference type="ARBA" id="ARBA00062035"/>
    </source>
</evidence>
<evidence type="ECO:0000256" key="5">
    <source>
        <dbReference type="ARBA" id="ARBA00022771"/>
    </source>
</evidence>
<sequence length="618" mass="69509">MDNRIKLSDGSLDLILEQRNLNLRPIVQVLGAKVLANNRLRVVVFDGRTLCQHCIMIAEEMENLFNQGQLDKFTIIRLEQYSVSSIPKKENTPVILVQKVEIIKNGNDVGKKLDPDESIDLVDTAASAGTSGNTSAAAVADSVMTDSASSSTIIRNTMNQLTSSAQKKPPMKATAGDIEIRTENVCPISVLTPFYNSWMIRALCIHKGAHRTYSNQRGQGRLFSFDLCDDTGEIRVTCFNDECDRFYNLIQKDRCYYVGRGMIKTANKKFSTVNNDYEITLTQNSFVKLCEDAQIEAPKLRYKFIPLATIADKDANSAVDVIGVIRSVGEIETLTSKKTSKDLIKREIIIVDKSLAEARLTLWGEQAQMFNGQPDQILALKGASIGDFKGKTLSARDSTDISIDPDLPEKNLLEAWHCSLSGNENFNQLSKTSDSPAICQMNHFIAQIIPKKLKLDETFNFYTTATVHAFNRIHNQLYKACGYNKCQKKVTDTDGTGAYHCSKCERTSAIFEWRLMISVLLGDSSGSFWATLFQDQAEKLLGKSVAELVQLYEEDQNLYNAIVDELCFKQFNFRIYSRLEQYNGENRIRHTVGQIYFLKPKATMTKLLRSIEIVSRQL</sequence>
<evidence type="ECO:0000256" key="11">
    <source>
        <dbReference type="RuleBase" id="RU364130"/>
    </source>
</evidence>
<dbReference type="GO" id="GO:0005634">
    <property type="term" value="C:nucleus"/>
    <property type="evidence" value="ECO:0007669"/>
    <property type="project" value="UniProtKB-SubCell"/>
</dbReference>
<dbReference type="FunFam" id="2.40.50.140:FF:000041">
    <property type="entry name" value="Replication protein A subunit"/>
    <property type="match status" value="1"/>
</dbReference>
<dbReference type="CDD" id="cd04476">
    <property type="entry name" value="RPA1_DBD_C"/>
    <property type="match status" value="1"/>
</dbReference>
<keyword evidence="16" id="KW-0687">Ribonucleoprotein</keyword>
<dbReference type="Gene3D" id="2.40.50.140">
    <property type="entry name" value="Nucleic acid-binding proteins"/>
    <property type="match status" value="4"/>
</dbReference>
<keyword evidence="6 11" id="KW-0862">Zinc</keyword>
<feature type="domain" description="OB" evidence="12">
    <location>
        <begin position="216"/>
        <end position="279"/>
    </location>
</feature>
<dbReference type="AlphaFoldDB" id="A0A922HW43"/>
<keyword evidence="16" id="KW-0689">Ribosomal protein</keyword>
<evidence type="ECO:0000259" key="12">
    <source>
        <dbReference type="Pfam" id="PF01336"/>
    </source>
</evidence>
<dbReference type="GO" id="GO:0003677">
    <property type="term" value="F:DNA binding"/>
    <property type="evidence" value="ECO:0007669"/>
    <property type="project" value="UniProtKB-KW"/>
</dbReference>
<evidence type="ECO:0000256" key="2">
    <source>
        <dbReference type="ARBA" id="ARBA00005690"/>
    </source>
</evidence>
<dbReference type="GO" id="GO:0008270">
    <property type="term" value="F:zinc ion binding"/>
    <property type="evidence" value="ECO:0007669"/>
    <property type="project" value="UniProtKB-KW"/>
</dbReference>
<comment type="subunit">
    <text evidence="10 11">Component of the heterotrimeric canonical replication protein A complex (RPA).</text>
</comment>
<keyword evidence="8 11" id="KW-0539">Nucleus</keyword>
<evidence type="ECO:0000256" key="6">
    <source>
        <dbReference type="ARBA" id="ARBA00022833"/>
    </source>
</evidence>
<comment type="caution">
    <text evidence="16">The sequence shown here is derived from an EMBL/GenBank/DDBJ whole genome shotgun (WGS) entry which is preliminary data.</text>
</comment>
<dbReference type="Pfam" id="PF16900">
    <property type="entry name" value="REPA_OB_2"/>
    <property type="match status" value="1"/>
</dbReference>
<dbReference type="Pfam" id="PF08646">
    <property type="entry name" value="Rep_fac-A_C"/>
    <property type="match status" value="1"/>
</dbReference>
<evidence type="ECO:0000259" key="14">
    <source>
        <dbReference type="Pfam" id="PF08646"/>
    </source>
</evidence>
<gene>
    <name evidence="16" type="primary">RPA1_2</name>
    <name evidence="16" type="ORF">DERF_010010</name>
</gene>
<proteinExistence type="inferred from homology"/>
<dbReference type="Proteomes" id="UP000790347">
    <property type="component" value="Unassembled WGS sequence"/>
</dbReference>
<evidence type="ECO:0000256" key="9">
    <source>
        <dbReference type="ARBA" id="ARBA00058595"/>
    </source>
</evidence>
<dbReference type="InterPro" id="IPR013955">
    <property type="entry name" value="Rep_factor-A_C"/>
</dbReference>
<dbReference type="GO" id="GO:0006310">
    <property type="term" value="P:DNA recombination"/>
    <property type="evidence" value="ECO:0007669"/>
    <property type="project" value="InterPro"/>
</dbReference>
<evidence type="ECO:0000256" key="1">
    <source>
        <dbReference type="ARBA" id="ARBA00004123"/>
    </source>
</evidence>
<feature type="domain" description="Replication factor-A protein 1 N-terminal" evidence="13">
    <location>
        <begin position="7"/>
        <end position="104"/>
    </location>
</feature>
<evidence type="ECO:0000256" key="7">
    <source>
        <dbReference type="ARBA" id="ARBA00023125"/>
    </source>
</evidence>
<protein>
    <recommendedName>
        <fullName evidence="11">Replication protein A subunit</fullName>
    </recommendedName>
</protein>
<feature type="domain" description="Replication factor A C-terminal" evidence="14">
    <location>
        <begin position="462"/>
        <end position="603"/>
    </location>
</feature>
<evidence type="ECO:0000313" key="17">
    <source>
        <dbReference type="Proteomes" id="UP000790347"/>
    </source>
</evidence>
<dbReference type="EMBL" id="ASGP02000004">
    <property type="protein sequence ID" value="KAH9511559.1"/>
    <property type="molecule type" value="Genomic_DNA"/>
</dbReference>
<reference evidence="16" key="2">
    <citation type="journal article" date="2022" name="Res Sq">
        <title>Comparative Genomics Reveals Insights into the Divergent Evolution of Astigmatic Mites and Household Pest Adaptations.</title>
        <authorList>
            <person name="Xiong Q."/>
            <person name="Wan A.T.-Y."/>
            <person name="Liu X.-Y."/>
            <person name="Fung C.S.-H."/>
            <person name="Xiao X."/>
            <person name="Malainual N."/>
            <person name="Hou J."/>
            <person name="Wang L."/>
            <person name="Wang M."/>
            <person name="Yang K."/>
            <person name="Cui Y."/>
            <person name="Leung E."/>
            <person name="Nong W."/>
            <person name="Shin S.-K."/>
            <person name="Au S."/>
            <person name="Jeong K.Y."/>
            <person name="Chew F.T."/>
            <person name="Hui J."/>
            <person name="Leung T.F."/>
            <person name="Tungtrongchitr A."/>
            <person name="Zhong N."/>
            <person name="Liu Z."/>
            <person name="Tsui S."/>
        </authorList>
    </citation>
    <scope>NUCLEOTIDE SEQUENCE</scope>
    <source>
        <strain evidence="16">Derf</strain>
        <tissue evidence="16">Whole organism</tissue>
    </source>
</reference>
<keyword evidence="17" id="KW-1185">Reference proteome</keyword>
<evidence type="ECO:0000259" key="15">
    <source>
        <dbReference type="Pfam" id="PF16900"/>
    </source>
</evidence>
<dbReference type="InterPro" id="IPR004365">
    <property type="entry name" value="NA-bd_OB_tRNA"/>
</dbReference>
<keyword evidence="7 11" id="KW-0238">DNA-binding</keyword>
<dbReference type="PANTHER" id="PTHR47165">
    <property type="entry name" value="OS03G0429900 PROTEIN"/>
    <property type="match status" value="1"/>
</dbReference>
<dbReference type="GO" id="GO:0005840">
    <property type="term" value="C:ribosome"/>
    <property type="evidence" value="ECO:0007669"/>
    <property type="project" value="UniProtKB-KW"/>
</dbReference>
<comment type="subcellular location">
    <subcellularLocation>
        <location evidence="1 11">Nucleus</location>
    </subcellularLocation>
</comment>
<organism evidence="16 17">
    <name type="scientific">Dermatophagoides farinae</name>
    <name type="common">American house dust mite</name>
    <dbReference type="NCBI Taxonomy" id="6954"/>
    <lineage>
        <taxon>Eukaryota</taxon>
        <taxon>Metazoa</taxon>
        <taxon>Ecdysozoa</taxon>
        <taxon>Arthropoda</taxon>
        <taxon>Chelicerata</taxon>
        <taxon>Arachnida</taxon>
        <taxon>Acari</taxon>
        <taxon>Acariformes</taxon>
        <taxon>Sarcoptiformes</taxon>
        <taxon>Astigmata</taxon>
        <taxon>Psoroptidia</taxon>
        <taxon>Analgoidea</taxon>
        <taxon>Pyroglyphidae</taxon>
        <taxon>Dermatophagoidinae</taxon>
        <taxon>Dermatophagoides</taxon>
    </lineage>
</organism>
<comment type="similarity">
    <text evidence="2 11">Belongs to the replication factor A protein 1 family.</text>
</comment>
<evidence type="ECO:0000259" key="13">
    <source>
        <dbReference type="Pfam" id="PF04057"/>
    </source>
</evidence>
<dbReference type="InterPro" id="IPR004591">
    <property type="entry name" value="Rfa1"/>
</dbReference>